<evidence type="ECO:0000256" key="3">
    <source>
        <dbReference type="ARBA" id="ARBA00023082"/>
    </source>
</evidence>
<dbReference type="InterPro" id="IPR013325">
    <property type="entry name" value="RNA_pol_sigma_r2"/>
</dbReference>
<evidence type="ECO:0000259" key="7">
    <source>
        <dbReference type="Pfam" id="PF08281"/>
    </source>
</evidence>
<comment type="similarity">
    <text evidence="1">Belongs to the sigma-70 factor family. ECF subfamily.</text>
</comment>
<proteinExistence type="inferred from homology"/>
<dbReference type="Gene3D" id="1.10.10.10">
    <property type="entry name" value="Winged helix-like DNA-binding domain superfamily/Winged helix DNA-binding domain"/>
    <property type="match status" value="1"/>
</dbReference>
<feature type="domain" description="RNA polymerase sigma-70 region 2" evidence="6">
    <location>
        <begin position="15"/>
        <end position="80"/>
    </location>
</feature>
<dbReference type="NCBIfam" id="TIGR02937">
    <property type="entry name" value="sigma70-ECF"/>
    <property type="match status" value="1"/>
</dbReference>
<dbReference type="InterPro" id="IPR013249">
    <property type="entry name" value="RNA_pol_sigma70_r4_t2"/>
</dbReference>
<keyword evidence="5" id="KW-0804">Transcription</keyword>
<name>A0ABP3J3U4_9BACI</name>
<dbReference type="InterPro" id="IPR014284">
    <property type="entry name" value="RNA_pol_sigma-70_dom"/>
</dbReference>
<dbReference type="SUPFAM" id="SSF88946">
    <property type="entry name" value="Sigma2 domain of RNA polymerase sigma factors"/>
    <property type="match status" value="1"/>
</dbReference>
<keyword evidence="2" id="KW-0805">Transcription regulation</keyword>
<evidence type="ECO:0000256" key="5">
    <source>
        <dbReference type="ARBA" id="ARBA00023163"/>
    </source>
</evidence>
<dbReference type="PANTHER" id="PTHR43133">
    <property type="entry name" value="RNA POLYMERASE ECF-TYPE SIGMA FACTO"/>
    <property type="match status" value="1"/>
</dbReference>
<reference evidence="9" key="1">
    <citation type="journal article" date="2019" name="Int. J. Syst. Evol. Microbiol.">
        <title>The Global Catalogue of Microorganisms (GCM) 10K type strain sequencing project: providing services to taxonomists for standard genome sequencing and annotation.</title>
        <authorList>
            <consortium name="The Broad Institute Genomics Platform"/>
            <consortium name="The Broad Institute Genome Sequencing Center for Infectious Disease"/>
            <person name="Wu L."/>
            <person name="Ma J."/>
        </authorList>
    </citation>
    <scope>NUCLEOTIDE SEQUENCE [LARGE SCALE GENOMIC DNA]</scope>
    <source>
        <strain evidence="9">JCM 12149</strain>
    </source>
</reference>
<dbReference type="Pfam" id="PF08281">
    <property type="entry name" value="Sigma70_r4_2"/>
    <property type="match status" value="1"/>
</dbReference>
<accession>A0ABP3J3U4</accession>
<comment type="caution">
    <text evidence="8">The sequence shown here is derived from an EMBL/GenBank/DDBJ whole genome shotgun (WGS) entry which is preliminary data.</text>
</comment>
<dbReference type="EMBL" id="BAAADM010000043">
    <property type="protein sequence ID" value="GAA0440807.1"/>
    <property type="molecule type" value="Genomic_DNA"/>
</dbReference>
<evidence type="ECO:0000256" key="2">
    <source>
        <dbReference type="ARBA" id="ARBA00023015"/>
    </source>
</evidence>
<keyword evidence="3" id="KW-0731">Sigma factor</keyword>
<keyword evidence="4" id="KW-0238">DNA-binding</keyword>
<dbReference type="InterPro" id="IPR036388">
    <property type="entry name" value="WH-like_DNA-bd_sf"/>
</dbReference>
<dbReference type="InterPro" id="IPR007627">
    <property type="entry name" value="RNA_pol_sigma70_r2"/>
</dbReference>
<dbReference type="Proteomes" id="UP001501459">
    <property type="component" value="Unassembled WGS sequence"/>
</dbReference>
<gene>
    <name evidence="8" type="primary">ylaC</name>
    <name evidence="8" type="ORF">GCM10008983_17360</name>
</gene>
<evidence type="ECO:0000259" key="6">
    <source>
        <dbReference type="Pfam" id="PF04542"/>
    </source>
</evidence>
<keyword evidence="9" id="KW-1185">Reference proteome</keyword>
<feature type="domain" description="RNA polymerase sigma factor 70 region 4 type 2" evidence="7">
    <location>
        <begin position="110"/>
        <end position="162"/>
    </location>
</feature>
<evidence type="ECO:0000256" key="1">
    <source>
        <dbReference type="ARBA" id="ARBA00010641"/>
    </source>
</evidence>
<dbReference type="SUPFAM" id="SSF88659">
    <property type="entry name" value="Sigma3 and sigma4 domains of RNA polymerase sigma factors"/>
    <property type="match status" value="1"/>
</dbReference>
<dbReference type="PANTHER" id="PTHR43133:SF8">
    <property type="entry name" value="RNA POLYMERASE SIGMA FACTOR HI_1459-RELATED"/>
    <property type="match status" value="1"/>
</dbReference>
<protein>
    <submittedName>
        <fullName evidence="8">RNA polymerase sigma factor YlaC</fullName>
    </submittedName>
</protein>
<evidence type="ECO:0000313" key="9">
    <source>
        <dbReference type="Proteomes" id="UP001501459"/>
    </source>
</evidence>
<dbReference type="InterPro" id="IPR013324">
    <property type="entry name" value="RNA_pol_sigma_r3/r4-like"/>
</dbReference>
<dbReference type="CDD" id="cd06171">
    <property type="entry name" value="Sigma70_r4"/>
    <property type="match status" value="1"/>
</dbReference>
<evidence type="ECO:0000313" key="8">
    <source>
        <dbReference type="EMBL" id="GAA0440807.1"/>
    </source>
</evidence>
<dbReference type="Gene3D" id="1.10.1740.10">
    <property type="match status" value="1"/>
</dbReference>
<evidence type="ECO:0000256" key="4">
    <source>
        <dbReference type="ARBA" id="ARBA00023125"/>
    </source>
</evidence>
<dbReference type="Pfam" id="PF04542">
    <property type="entry name" value="Sigma70_r2"/>
    <property type="match status" value="1"/>
</dbReference>
<sequence>MEKDAGDQEQIIEWYDMYSLSLFKYILKMIHDAQQAEDLLQDTFIKAYTYLMRGKDVDYPKTFLYRTAHNLTIDHIRKHKPIRMIKDFFNNREDPGPSVEDVIEIQESSQELFDALYSLKANYRQVIILRRVEEFSVKDTAEILGWTESKVKSTLFRGLQKLEEKLQKGDVGDGQS</sequence>
<organism evidence="8 9">
    <name type="scientific">Lentibacillus halophilus</name>
    <dbReference type="NCBI Taxonomy" id="295065"/>
    <lineage>
        <taxon>Bacteria</taxon>
        <taxon>Bacillati</taxon>
        <taxon>Bacillota</taxon>
        <taxon>Bacilli</taxon>
        <taxon>Bacillales</taxon>
        <taxon>Bacillaceae</taxon>
        <taxon>Lentibacillus</taxon>
    </lineage>
</organism>
<dbReference type="InterPro" id="IPR039425">
    <property type="entry name" value="RNA_pol_sigma-70-like"/>
</dbReference>